<proteinExistence type="predicted"/>
<feature type="transmembrane region" description="Helical" evidence="1">
    <location>
        <begin position="23"/>
        <end position="44"/>
    </location>
</feature>
<keyword evidence="1" id="KW-0472">Membrane</keyword>
<sequence length="125" mass="13933">MQGVKSVSCSDDDASYTPVGDDFAITGASVLFLWLPLFSLLFSVPSNFPWRQHSYLSYAPHAWAQAQQLKKRYCYTIQNGDDFGSINSTISPPVCGQISRKVQACLFVFLLKEGATHARVQLPKR</sequence>
<gene>
    <name evidence="2" type="ORF">YALI1_E40972g</name>
</gene>
<dbReference type="EMBL" id="CP017557">
    <property type="protein sequence ID" value="AOW06390.1"/>
    <property type="molecule type" value="Genomic_DNA"/>
</dbReference>
<dbReference type="GeneID" id="94583791"/>
<accession>A0A1D8NL89</accession>
<dbReference type="RefSeq" id="XP_068139293.1">
    <property type="nucleotide sequence ID" value="XM_068283192.1"/>
</dbReference>
<name>A0A1D8NL89_YARLL</name>
<evidence type="ECO:0000313" key="3">
    <source>
        <dbReference type="Proteomes" id="UP000182444"/>
    </source>
</evidence>
<organism evidence="2 3">
    <name type="scientific">Yarrowia lipolytica</name>
    <name type="common">Candida lipolytica</name>
    <dbReference type="NCBI Taxonomy" id="4952"/>
    <lineage>
        <taxon>Eukaryota</taxon>
        <taxon>Fungi</taxon>
        <taxon>Dikarya</taxon>
        <taxon>Ascomycota</taxon>
        <taxon>Saccharomycotina</taxon>
        <taxon>Dipodascomycetes</taxon>
        <taxon>Dipodascales</taxon>
        <taxon>Dipodascales incertae sedis</taxon>
        <taxon>Yarrowia</taxon>
    </lineage>
</organism>
<keyword evidence="1" id="KW-1133">Transmembrane helix</keyword>
<evidence type="ECO:0000313" key="2">
    <source>
        <dbReference type="EMBL" id="AOW06390.1"/>
    </source>
</evidence>
<evidence type="ECO:0000256" key="1">
    <source>
        <dbReference type="SAM" id="Phobius"/>
    </source>
</evidence>
<dbReference type="Proteomes" id="UP000182444">
    <property type="component" value="Chromosome 1E"/>
</dbReference>
<dbReference type="VEuPathDB" id="FungiDB:YALI1_E40972g"/>
<protein>
    <submittedName>
        <fullName evidence="2">Uncharacterized protein</fullName>
    </submittedName>
</protein>
<keyword evidence="1" id="KW-0812">Transmembrane</keyword>
<reference evidence="2 3" key="1">
    <citation type="journal article" date="2016" name="PLoS ONE">
        <title>Sequence Assembly of Yarrowia lipolytica Strain W29/CLIB89 Shows Transposable Element Diversity.</title>
        <authorList>
            <person name="Magnan C."/>
            <person name="Yu J."/>
            <person name="Chang I."/>
            <person name="Jahn E."/>
            <person name="Kanomata Y."/>
            <person name="Wu J."/>
            <person name="Zeller M."/>
            <person name="Oakes M."/>
            <person name="Baldi P."/>
            <person name="Sandmeyer S."/>
        </authorList>
    </citation>
    <scope>NUCLEOTIDE SEQUENCE [LARGE SCALE GENOMIC DNA]</scope>
    <source>
        <strain evidence="3">CLIB89(W29)</strain>
    </source>
</reference>
<dbReference type="AlphaFoldDB" id="A0A1D8NL89"/>